<dbReference type="SUPFAM" id="SSF46600">
    <property type="entry name" value="C-terminal UvrC-binding domain of UvrB"/>
    <property type="match status" value="1"/>
</dbReference>
<evidence type="ECO:0000256" key="14">
    <source>
        <dbReference type="SAM" id="Coils"/>
    </source>
</evidence>
<dbReference type="GO" id="GO:0005737">
    <property type="term" value="C:cytoplasm"/>
    <property type="evidence" value="ECO:0007669"/>
    <property type="project" value="UniProtKB-SubCell"/>
</dbReference>
<evidence type="ECO:0000256" key="3">
    <source>
        <dbReference type="ARBA" id="ARBA00022490"/>
    </source>
</evidence>
<dbReference type="GO" id="GO:0009432">
    <property type="term" value="P:SOS response"/>
    <property type="evidence" value="ECO:0007669"/>
    <property type="project" value="UniProtKB-UniRule"/>
</dbReference>
<dbReference type="PANTHER" id="PTHR24029:SF0">
    <property type="entry name" value="UVRABC SYSTEM PROTEIN B"/>
    <property type="match status" value="1"/>
</dbReference>
<dbReference type="PROSITE" id="PS50151">
    <property type="entry name" value="UVR"/>
    <property type="match status" value="1"/>
</dbReference>
<dbReference type="InterPro" id="IPR014001">
    <property type="entry name" value="Helicase_ATP-bd"/>
</dbReference>
<dbReference type="GO" id="GO:0016887">
    <property type="term" value="F:ATP hydrolysis activity"/>
    <property type="evidence" value="ECO:0007669"/>
    <property type="project" value="InterPro"/>
</dbReference>
<dbReference type="Pfam" id="PF00271">
    <property type="entry name" value="Helicase_C"/>
    <property type="match status" value="1"/>
</dbReference>
<keyword evidence="12 13" id="KW-0742">SOS response</keyword>
<dbReference type="Pfam" id="PF17757">
    <property type="entry name" value="UvrB_inter"/>
    <property type="match status" value="1"/>
</dbReference>
<evidence type="ECO:0000256" key="10">
    <source>
        <dbReference type="ARBA" id="ARBA00026033"/>
    </source>
</evidence>
<proteinExistence type="inferred from homology"/>
<feature type="short sequence motif" description="Beta-hairpin" evidence="12">
    <location>
        <begin position="97"/>
        <end position="120"/>
    </location>
</feature>
<dbReference type="InterPro" id="IPR001650">
    <property type="entry name" value="Helicase_C-like"/>
</dbReference>
<dbReference type="Proteomes" id="UP001146670">
    <property type="component" value="Unassembled WGS sequence"/>
</dbReference>
<dbReference type="InterPro" id="IPR006935">
    <property type="entry name" value="Helicase/UvrB_N"/>
</dbReference>
<dbReference type="SMART" id="SM00490">
    <property type="entry name" value="HELICc"/>
    <property type="match status" value="1"/>
</dbReference>
<dbReference type="CDD" id="cd17916">
    <property type="entry name" value="DEXHc_UvrB"/>
    <property type="match status" value="1"/>
</dbReference>
<dbReference type="InterPro" id="IPR036876">
    <property type="entry name" value="UVR_dom_sf"/>
</dbReference>
<dbReference type="PANTHER" id="PTHR24029">
    <property type="entry name" value="UVRABC SYSTEM PROTEIN B"/>
    <property type="match status" value="1"/>
</dbReference>
<evidence type="ECO:0000256" key="7">
    <source>
        <dbReference type="ARBA" id="ARBA00022840"/>
    </source>
</evidence>
<dbReference type="InterPro" id="IPR041471">
    <property type="entry name" value="UvrB_inter"/>
</dbReference>
<evidence type="ECO:0000256" key="11">
    <source>
        <dbReference type="ARBA" id="ARBA00029504"/>
    </source>
</evidence>
<keyword evidence="5 12" id="KW-0227">DNA damage</keyword>
<comment type="subcellular location">
    <subcellularLocation>
        <location evidence="1 12 13">Cytoplasm</location>
    </subcellularLocation>
</comment>
<dbReference type="Pfam" id="PF02151">
    <property type="entry name" value="UVR"/>
    <property type="match status" value="1"/>
</dbReference>
<keyword evidence="7 12" id="KW-0067">ATP-binding</keyword>
<dbReference type="InterPro" id="IPR027417">
    <property type="entry name" value="P-loop_NTPase"/>
</dbReference>
<organism evidence="18 19">
    <name type="scientific">Aerococcus kribbianus</name>
    <dbReference type="NCBI Taxonomy" id="2999064"/>
    <lineage>
        <taxon>Bacteria</taxon>
        <taxon>Bacillati</taxon>
        <taxon>Bacillota</taxon>
        <taxon>Bacilli</taxon>
        <taxon>Lactobacillales</taxon>
        <taxon>Aerococcaceae</taxon>
        <taxon>Aerococcus</taxon>
    </lineage>
</organism>
<dbReference type="CDD" id="cd18790">
    <property type="entry name" value="SF2_C_UvrB"/>
    <property type="match status" value="1"/>
</dbReference>
<evidence type="ECO:0000256" key="1">
    <source>
        <dbReference type="ARBA" id="ARBA00004496"/>
    </source>
</evidence>
<dbReference type="Pfam" id="PF12344">
    <property type="entry name" value="UvrB"/>
    <property type="match status" value="1"/>
</dbReference>
<evidence type="ECO:0000259" key="16">
    <source>
        <dbReference type="PROSITE" id="PS51192"/>
    </source>
</evidence>
<name>A0A9X3JD80_9LACT</name>
<keyword evidence="9 12" id="KW-0234">DNA repair</keyword>
<dbReference type="Gene3D" id="4.10.860.10">
    <property type="entry name" value="UVR domain"/>
    <property type="match status" value="1"/>
</dbReference>
<evidence type="ECO:0000256" key="9">
    <source>
        <dbReference type="ARBA" id="ARBA00023204"/>
    </source>
</evidence>
<evidence type="ECO:0000313" key="19">
    <source>
        <dbReference type="Proteomes" id="UP001146670"/>
    </source>
</evidence>
<evidence type="ECO:0000256" key="13">
    <source>
        <dbReference type="RuleBase" id="RU003587"/>
    </source>
</evidence>
<keyword evidence="19" id="KW-1185">Reference proteome</keyword>
<dbReference type="GO" id="GO:0006289">
    <property type="term" value="P:nucleotide-excision repair"/>
    <property type="evidence" value="ECO:0007669"/>
    <property type="project" value="UniProtKB-UniRule"/>
</dbReference>
<accession>A0A9X3JD80</accession>
<evidence type="ECO:0000256" key="8">
    <source>
        <dbReference type="ARBA" id="ARBA00022881"/>
    </source>
</evidence>
<dbReference type="RefSeq" id="WP_268751821.1">
    <property type="nucleotide sequence ID" value="NZ_JAPRFQ010000001.1"/>
</dbReference>
<comment type="subunit">
    <text evidence="10 12 13">Forms a heterotetramer with UvrA during the search for lesions. Interacts with UvrC in an incision complex.</text>
</comment>
<keyword evidence="6 12" id="KW-0228">DNA excision</keyword>
<dbReference type="EMBL" id="JAPRFR010000001">
    <property type="protein sequence ID" value="MCZ0725503.1"/>
    <property type="molecule type" value="Genomic_DNA"/>
</dbReference>
<feature type="domain" description="UVR" evidence="15">
    <location>
        <begin position="630"/>
        <end position="665"/>
    </location>
</feature>
<dbReference type="PROSITE" id="PS51194">
    <property type="entry name" value="HELICASE_CTER"/>
    <property type="match status" value="1"/>
</dbReference>
<keyword evidence="18" id="KW-0378">Hydrolase</keyword>
<dbReference type="GO" id="GO:0009381">
    <property type="term" value="F:excinuclease ABC activity"/>
    <property type="evidence" value="ECO:0007669"/>
    <property type="project" value="UniProtKB-UniRule"/>
</dbReference>
<keyword evidence="4 12" id="KW-0547">Nucleotide-binding</keyword>
<gene>
    <name evidence="12 18" type="primary">uvrB</name>
    <name evidence="18" type="ORF">OW157_02840</name>
</gene>
<dbReference type="AlphaFoldDB" id="A0A9X3JD80"/>
<feature type="domain" description="Helicase C-terminal" evidence="17">
    <location>
        <begin position="436"/>
        <end position="602"/>
    </location>
</feature>
<comment type="domain">
    <text evidence="12">The beta-hairpin motif is involved in DNA binding.</text>
</comment>
<dbReference type="NCBIfam" id="NF003673">
    <property type="entry name" value="PRK05298.1"/>
    <property type="match status" value="1"/>
</dbReference>
<comment type="similarity">
    <text evidence="2 12 13">Belongs to the UvrB family.</text>
</comment>
<dbReference type="InterPro" id="IPR024759">
    <property type="entry name" value="UvrB_YAD/RRR_dom"/>
</dbReference>
<evidence type="ECO:0000256" key="4">
    <source>
        <dbReference type="ARBA" id="ARBA00022741"/>
    </source>
</evidence>
<feature type="domain" description="Helicase ATP-binding" evidence="16">
    <location>
        <begin position="31"/>
        <end position="152"/>
    </location>
</feature>
<dbReference type="InterPro" id="IPR004807">
    <property type="entry name" value="UvrB"/>
</dbReference>
<keyword evidence="8 12" id="KW-0267">Excision nuclease</keyword>
<feature type="coiled-coil region" evidence="14">
    <location>
        <begin position="258"/>
        <end position="289"/>
    </location>
</feature>
<protein>
    <recommendedName>
        <fullName evidence="11 12">UvrABC system protein B</fullName>
        <shortName evidence="12">Protein UvrB</shortName>
    </recommendedName>
    <alternativeName>
        <fullName evidence="12">Excinuclease ABC subunit B</fullName>
    </alternativeName>
</protein>
<evidence type="ECO:0000313" key="18">
    <source>
        <dbReference type="EMBL" id="MCZ0725503.1"/>
    </source>
</evidence>
<dbReference type="PROSITE" id="PS51192">
    <property type="entry name" value="HELICASE_ATP_BIND_1"/>
    <property type="match status" value="1"/>
</dbReference>
<comment type="caution">
    <text evidence="12">Lacks conserved residue(s) required for the propagation of feature annotation.</text>
</comment>
<evidence type="ECO:0000256" key="2">
    <source>
        <dbReference type="ARBA" id="ARBA00008533"/>
    </source>
</evidence>
<keyword evidence="14" id="KW-0175">Coiled coil</keyword>
<evidence type="ECO:0000259" key="15">
    <source>
        <dbReference type="PROSITE" id="PS50151"/>
    </source>
</evidence>
<dbReference type="SUPFAM" id="SSF52540">
    <property type="entry name" value="P-loop containing nucleoside triphosphate hydrolases"/>
    <property type="match status" value="2"/>
</dbReference>
<evidence type="ECO:0000256" key="6">
    <source>
        <dbReference type="ARBA" id="ARBA00022769"/>
    </source>
</evidence>
<dbReference type="Gene3D" id="3.40.50.300">
    <property type="entry name" value="P-loop containing nucleotide triphosphate hydrolases"/>
    <property type="match status" value="3"/>
</dbReference>
<dbReference type="InterPro" id="IPR001943">
    <property type="entry name" value="UVR_dom"/>
</dbReference>
<dbReference type="GO" id="GO:0005524">
    <property type="term" value="F:ATP binding"/>
    <property type="evidence" value="ECO:0007669"/>
    <property type="project" value="UniProtKB-UniRule"/>
</dbReference>
<evidence type="ECO:0000256" key="5">
    <source>
        <dbReference type="ARBA" id="ARBA00022763"/>
    </source>
</evidence>
<dbReference type="GO" id="GO:0003677">
    <property type="term" value="F:DNA binding"/>
    <property type="evidence" value="ECO:0007669"/>
    <property type="project" value="UniProtKB-UniRule"/>
</dbReference>
<evidence type="ECO:0000259" key="17">
    <source>
        <dbReference type="PROSITE" id="PS51194"/>
    </source>
</evidence>
<sequence length="669" mass="76801">MDFKVAHNKFDLVSKYQPNGDQPQAIKELVAKIKAGNQSQVLLGGTGTGKTFTMANVIKETNRPTLVLAHNKTLAGQLYGELKEFFPNNAVEYFVSYYDYYQPEAYVPSSDSYIEKSASVNDEIDKLRHSATSALLERSDVIIVASVSCIYGLVNPENYAEHVLSIREGQEMERDDFMRRLLDMQFERNDIDFRRGTFRVRGDSVEVFLASRDSSAIRVEFFGDEIDRIREVDVVTGEVKNDVEHYPIFPATHFVANNDQITAAVKSIEAELEEQLKKFNEEGKLLEAQRLEQRTRYDMEMLLEMGYCNGIENYSRHMDGRAPGQAPYTLLDFFPDDWLLMVDESHMTMPQVRGMYNGDRARKQVLIDHGFRLPSALDNRPLKLEEFEDRLNQALYVSATPGDYEMAKTDGEVTEQIIRPTGLLDPKVEVRPIEGQIDDLISEINERVEREERVFITTLTKRMSEDLTDYLEEVGIKVKYLHSDIKTLERSEIIRDLRLGVFDVLIGINLLREGIDVPEVSLVAILDADKDGFLRNERSLIQTIGRAARNSNGHVLMYADDITQSMQKAIDETQRRREIQEAYNEKHNIVPQTIKKDIQELIRITHDVNTADESASLAESIRELKRDDKEEAIHNVEMEMRQAAKDLNFEKAAELRDIVMELKAEFKIK</sequence>
<dbReference type="GO" id="GO:0009380">
    <property type="term" value="C:excinuclease repair complex"/>
    <property type="evidence" value="ECO:0007669"/>
    <property type="project" value="InterPro"/>
</dbReference>
<dbReference type="HAMAP" id="MF_00204">
    <property type="entry name" value="UvrB"/>
    <property type="match status" value="1"/>
</dbReference>
<dbReference type="Gene3D" id="6.10.140.240">
    <property type="match status" value="1"/>
</dbReference>
<comment type="function">
    <text evidence="12">The UvrABC repair system catalyzes the recognition and processing of DNA lesions. A damage recognition complex composed of 2 UvrA and 2 UvrB subunits scans DNA for abnormalities. Upon binding of the UvrA(2)B(2) complex to a putative damaged site, the DNA wraps around one UvrB monomer. DNA wrap is dependent on ATP binding by UvrB and probably causes local melting of the DNA helix, facilitating insertion of UvrB beta-hairpin between the DNA strands. Then UvrB probes one DNA strand for the presence of a lesion. If a lesion is found the UvrA subunits dissociate and the UvrB-DNA preincision complex is formed. This complex is subsequently bound by UvrC and the second UvrB is released. If no lesion is found, the DNA wraps around the other UvrB subunit that will check the other stand for damage.</text>
</comment>
<reference evidence="18" key="1">
    <citation type="submission" date="2022-12" db="EMBL/GenBank/DDBJ databases">
        <title>Description and comparative metabolic analysis of Aerococcus sp. nov., isolated from the feces of a pig.</title>
        <authorList>
            <person name="Chang Y.-H."/>
        </authorList>
    </citation>
    <scope>NUCLEOTIDE SEQUENCE</scope>
    <source>
        <strain evidence="18">YH-aer222</strain>
    </source>
</reference>
<comment type="caution">
    <text evidence="18">The sequence shown here is derived from an EMBL/GenBank/DDBJ whole genome shotgun (WGS) entry which is preliminary data.</text>
</comment>
<keyword evidence="3 12" id="KW-0963">Cytoplasm</keyword>
<dbReference type="NCBIfam" id="TIGR00631">
    <property type="entry name" value="uvrb"/>
    <property type="match status" value="1"/>
</dbReference>
<dbReference type="SMART" id="SM00487">
    <property type="entry name" value="DEXDc"/>
    <property type="match status" value="1"/>
</dbReference>
<dbReference type="Pfam" id="PF04851">
    <property type="entry name" value="ResIII"/>
    <property type="match status" value="1"/>
</dbReference>
<evidence type="ECO:0000256" key="12">
    <source>
        <dbReference type="HAMAP-Rule" id="MF_00204"/>
    </source>
</evidence>